<dbReference type="EMBL" id="BFFO01000003">
    <property type="protein sequence ID" value="GBG96412.1"/>
    <property type="molecule type" value="Genomic_DNA"/>
</dbReference>
<comment type="subcellular location">
    <subcellularLocation>
        <location evidence="1">Cytoplasm</location>
    </subcellularLocation>
</comment>
<keyword evidence="6" id="KW-1185">Reference proteome</keyword>
<feature type="domain" description="Nitroreductase" evidence="4">
    <location>
        <begin position="7"/>
        <end position="181"/>
    </location>
</feature>
<gene>
    <name evidence="5" type="ORF">NtB2_00524</name>
</gene>
<dbReference type="InterPro" id="IPR000415">
    <property type="entry name" value="Nitroreductase-like"/>
</dbReference>
<accession>A0A2R5HEG0</accession>
<dbReference type="GO" id="GO:0016491">
    <property type="term" value="F:oxidoreductase activity"/>
    <property type="evidence" value="ECO:0007669"/>
    <property type="project" value="UniProtKB-KW"/>
</dbReference>
<dbReference type="OrthoDB" id="9810617at2"/>
<dbReference type="InterPro" id="IPR029479">
    <property type="entry name" value="Nitroreductase"/>
</dbReference>
<dbReference type="SUPFAM" id="SSF55469">
    <property type="entry name" value="FMN-dependent nitroreductase-like"/>
    <property type="match status" value="1"/>
</dbReference>
<protein>
    <recommendedName>
        <fullName evidence="4">Nitroreductase domain-containing protein</fullName>
    </recommendedName>
</protein>
<keyword evidence="2" id="KW-0963">Cytoplasm</keyword>
<keyword evidence="3" id="KW-0560">Oxidoreductase</keyword>
<evidence type="ECO:0000313" key="5">
    <source>
        <dbReference type="EMBL" id="GBG96412.1"/>
    </source>
</evidence>
<dbReference type="GO" id="GO:0005737">
    <property type="term" value="C:cytoplasm"/>
    <property type="evidence" value="ECO:0007669"/>
    <property type="project" value="UniProtKB-SubCell"/>
</dbReference>
<sequence length="204" mass="22703">MTYLDTLKKRRTIYALGKNLNNADEVIETIKEAVRLSPSAFNAQTARAVILTGAKHDEFWDDIVTSSLKAVMTQDGVLDESAWEATQGRLNGFKAGYGTVLLFEDMATVANLEEQFPLYADNFKPWAEQSHGIVLANIWNALAEAGVGGNIQHYNPLVDEKVVAAYDVPKDWKLRGQFVFGSIEAPNTVDKETLGDDVRFKEFK</sequence>
<dbReference type="Proteomes" id="UP000245021">
    <property type="component" value="Unassembled WGS sequence"/>
</dbReference>
<organism evidence="5 6">
    <name type="scientific">Lactococcus termiticola</name>
    <dbReference type="NCBI Taxonomy" id="2169526"/>
    <lineage>
        <taxon>Bacteria</taxon>
        <taxon>Bacillati</taxon>
        <taxon>Bacillota</taxon>
        <taxon>Bacilli</taxon>
        <taxon>Lactobacillales</taxon>
        <taxon>Streptococcaceae</taxon>
        <taxon>Lactococcus</taxon>
    </lineage>
</organism>
<dbReference type="Gene3D" id="3.40.109.10">
    <property type="entry name" value="NADH Oxidase"/>
    <property type="match status" value="1"/>
</dbReference>
<reference evidence="5 6" key="1">
    <citation type="journal article" date="2018" name="Genome Announc.">
        <title>Draft Genome Sequence of Lactococcus sp. Strain NtB2 (JCM 32569), Isolated from the Gut of the Higher Termite Nasutitermes takasagoensis.</title>
        <authorList>
            <person name="Noda S."/>
            <person name="Aihara C."/>
            <person name="Yuki M."/>
            <person name="Ohkuma M."/>
        </authorList>
    </citation>
    <scope>NUCLEOTIDE SEQUENCE [LARGE SCALE GENOMIC DNA]</scope>
    <source>
        <strain evidence="5 6">NtB2</strain>
    </source>
</reference>
<dbReference type="RefSeq" id="WP_109245393.1">
    <property type="nucleotide sequence ID" value="NZ_BFFO01000003.1"/>
</dbReference>
<dbReference type="Pfam" id="PF00881">
    <property type="entry name" value="Nitroreductase"/>
    <property type="match status" value="1"/>
</dbReference>
<dbReference type="PANTHER" id="PTHR43035">
    <property type="entry name" value="FATTY ACID REPRESSION MUTANT PROTEIN 2-RELATED"/>
    <property type="match status" value="1"/>
</dbReference>
<dbReference type="PANTHER" id="PTHR43035:SF1">
    <property type="entry name" value="FATTY ACID REPRESSION MUTANT PROTEIN 2-RELATED"/>
    <property type="match status" value="1"/>
</dbReference>
<evidence type="ECO:0000256" key="1">
    <source>
        <dbReference type="ARBA" id="ARBA00004496"/>
    </source>
</evidence>
<evidence type="ECO:0000256" key="2">
    <source>
        <dbReference type="ARBA" id="ARBA00022490"/>
    </source>
</evidence>
<dbReference type="FunFam" id="3.40.109.10:FF:000001">
    <property type="entry name" value="Nitroreductase family"/>
    <property type="match status" value="1"/>
</dbReference>
<proteinExistence type="predicted"/>
<dbReference type="CDD" id="cd02140">
    <property type="entry name" value="Frm2-like"/>
    <property type="match status" value="1"/>
</dbReference>
<evidence type="ECO:0000256" key="3">
    <source>
        <dbReference type="ARBA" id="ARBA00023002"/>
    </source>
</evidence>
<name>A0A2R5HEG0_9LACT</name>
<evidence type="ECO:0000313" key="6">
    <source>
        <dbReference type="Proteomes" id="UP000245021"/>
    </source>
</evidence>
<dbReference type="AlphaFoldDB" id="A0A2R5HEG0"/>
<dbReference type="GO" id="GO:0034599">
    <property type="term" value="P:cellular response to oxidative stress"/>
    <property type="evidence" value="ECO:0007669"/>
    <property type="project" value="InterPro"/>
</dbReference>
<evidence type="ECO:0000259" key="4">
    <source>
        <dbReference type="Pfam" id="PF00881"/>
    </source>
</evidence>
<dbReference type="InterPro" id="IPR033877">
    <property type="entry name" value="Frm2/Hbn1"/>
</dbReference>
<comment type="caution">
    <text evidence="5">The sequence shown here is derived from an EMBL/GenBank/DDBJ whole genome shotgun (WGS) entry which is preliminary data.</text>
</comment>